<dbReference type="Gene3D" id="2.40.420.20">
    <property type="match status" value="1"/>
</dbReference>
<keyword evidence="3" id="KW-0732">Signal</keyword>
<feature type="coiled-coil region" evidence="2">
    <location>
        <begin position="170"/>
        <end position="223"/>
    </location>
</feature>
<feature type="chain" id="PRO_5022864461" evidence="3">
    <location>
        <begin position="31"/>
        <end position="432"/>
    </location>
</feature>
<protein>
    <submittedName>
        <fullName evidence="6">Multidrug resistance protein MdtA</fullName>
    </submittedName>
</protein>
<comment type="similarity">
    <text evidence="1">Belongs to the membrane fusion protein (MFP) (TC 8.A.1) family.</text>
</comment>
<reference evidence="6 7" key="1">
    <citation type="submission" date="2019-02" db="EMBL/GenBank/DDBJ databases">
        <title>Deep-cultivation of Planctomycetes and their phenomic and genomic characterization uncovers novel biology.</title>
        <authorList>
            <person name="Wiegand S."/>
            <person name="Jogler M."/>
            <person name="Boedeker C."/>
            <person name="Pinto D."/>
            <person name="Vollmers J."/>
            <person name="Rivas-Marin E."/>
            <person name="Kohn T."/>
            <person name="Peeters S.H."/>
            <person name="Heuer A."/>
            <person name="Rast P."/>
            <person name="Oberbeckmann S."/>
            <person name="Bunk B."/>
            <person name="Jeske O."/>
            <person name="Meyerdierks A."/>
            <person name="Storesund J.E."/>
            <person name="Kallscheuer N."/>
            <person name="Luecker S."/>
            <person name="Lage O.M."/>
            <person name="Pohl T."/>
            <person name="Merkel B.J."/>
            <person name="Hornburger P."/>
            <person name="Mueller R.-W."/>
            <person name="Bruemmer F."/>
            <person name="Labrenz M."/>
            <person name="Spormann A.M."/>
            <person name="Op Den Camp H."/>
            <person name="Overmann J."/>
            <person name="Amann R."/>
            <person name="Jetten M.S.M."/>
            <person name="Mascher T."/>
            <person name="Medema M.H."/>
            <person name="Devos D.P."/>
            <person name="Kaster A.-K."/>
            <person name="Ovreas L."/>
            <person name="Rohde M."/>
            <person name="Galperin M.Y."/>
            <person name="Jogler C."/>
        </authorList>
    </citation>
    <scope>NUCLEOTIDE SEQUENCE [LARGE SCALE GENOMIC DNA]</scope>
    <source>
        <strain evidence="6 7">Pla108</strain>
    </source>
</reference>
<dbReference type="Proteomes" id="UP000317421">
    <property type="component" value="Unassembled WGS sequence"/>
</dbReference>
<dbReference type="PANTHER" id="PTHR30469:SF15">
    <property type="entry name" value="HLYD FAMILY OF SECRETION PROTEINS"/>
    <property type="match status" value="1"/>
</dbReference>
<proteinExistence type="inferred from homology"/>
<accession>A0A5C6ACS7</accession>
<organism evidence="6 7">
    <name type="scientific">Botrimarina colliarenosi</name>
    <dbReference type="NCBI Taxonomy" id="2528001"/>
    <lineage>
        <taxon>Bacteria</taxon>
        <taxon>Pseudomonadati</taxon>
        <taxon>Planctomycetota</taxon>
        <taxon>Planctomycetia</taxon>
        <taxon>Pirellulales</taxon>
        <taxon>Lacipirellulaceae</taxon>
        <taxon>Botrimarina</taxon>
    </lineage>
</organism>
<dbReference type="OrthoDB" id="5318766at2"/>
<gene>
    <name evidence="6" type="primary">mdtA_2</name>
    <name evidence="6" type="ORF">Pla108_19160</name>
</gene>
<evidence type="ECO:0000256" key="2">
    <source>
        <dbReference type="SAM" id="Coils"/>
    </source>
</evidence>
<dbReference type="GO" id="GO:1990281">
    <property type="term" value="C:efflux pump complex"/>
    <property type="evidence" value="ECO:0007669"/>
    <property type="project" value="TreeGrafter"/>
</dbReference>
<name>A0A5C6ACS7_9BACT</name>
<dbReference type="SUPFAM" id="SSF111369">
    <property type="entry name" value="HlyD-like secretion proteins"/>
    <property type="match status" value="2"/>
</dbReference>
<dbReference type="EMBL" id="SJPR01000002">
    <property type="protein sequence ID" value="TWT97764.1"/>
    <property type="molecule type" value="Genomic_DNA"/>
</dbReference>
<dbReference type="RefSeq" id="WP_146444670.1">
    <property type="nucleotide sequence ID" value="NZ_SJPR01000002.1"/>
</dbReference>
<dbReference type="PANTHER" id="PTHR30469">
    <property type="entry name" value="MULTIDRUG RESISTANCE PROTEIN MDTA"/>
    <property type="match status" value="1"/>
</dbReference>
<dbReference type="Pfam" id="PF25954">
    <property type="entry name" value="Beta-barrel_RND_2"/>
    <property type="match status" value="1"/>
</dbReference>
<dbReference type="GO" id="GO:0015562">
    <property type="term" value="F:efflux transmembrane transporter activity"/>
    <property type="evidence" value="ECO:0007669"/>
    <property type="project" value="TreeGrafter"/>
</dbReference>
<evidence type="ECO:0000256" key="1">
    <source>
        <dbReference type="ARBA" id="ARBA00009477"/>
    </source>
</evidence>
<dbReference type="AlphaFoldDB" id="A0A5C6ACS7"/>
<dbReference type="NCBIfam" id="TIGR01730">
    <property type="entry name" value="RND_mfp"/>
    <property type="match status" value="1"/>
</dbReference>
<comment type="caution">
    <text evidence="6">The sequence shown here is derived from an EMBL/GenBank/DDBJ whole genome shotgun (WGS) entry which is preliminary data.</text>
</comment>
<dbReference type="InterPro" id="IPR006143">
    <property type="entry name" value="RND_pump_MFP"/>
</dbReference>
<dbReference type="Gene3D" id="2.40.50.100">
    <property type="match status" value="1"/>
</dbReference>
<feature type="domain" description="CusB-like beta-barrel" evidence="5">
    <location>
        <begin position="262"/>
        <end position="340"/>
    </location>
</feature>
<feature type="domain" description="YbhG-like alpha-helical hairpin" evidence="4">
    <location>
        <begin position="103"/>
        <end position="218"/>
    </location>
</feature>
<keyword evidence="7" id="KW-1185">Reference proteome</keyword>
<dbReference type="Gene3D" id="1.10.287.470">
    <property type="entry name" value="Helix hairpin bin"/>
    <property type="match status" value="1"/>
</dbReference>
<dbReference type="Gene3D" id="2.40.30.170">
    <property type="match status" value="1"/>
</dbReference>
<feature type="signal peptide" evidence="3">
    <location>
        <begin position="1"/>
        <end position="30"/>
    </location>
</feature>
<sequence length="432" mass="46115" precursor="true">MKLVQAPLQSLRRSLFTISSVALLTSLSVAQPPGAPPPAVIVAEVTEQTVAASQQFVGTVEPLRRATIGSAVDGRVVQFPVNEGDRVEAGQTLAQLLTDTITLELLAAKGELELRRQRLALLKNGSLPAEVAQSRARMAATDARREFARARRDRTERVYRDQGVISDDEREEMIATAAEAEQAFLEAEAAHQLAIDGPRIELIAQAQAEVAIQEAVVERLSDQIAKHTIISRFAGYVVAEHTEEGQWVNRGDAVADVVAVDQVYIVAQVVEQSIPFITPGTEVTVEIPSVRDRLFEGRVSEIIPQGDARSRTFPVKIVVNNEISAAGPLLKPGMYARVSLPVGAEQRATLAPKDAVVLGGNRPVVFVVDGAAAAGSQGTVRPVPVELGVAVGTLIQLKGDLKPGQIVVVEGNERLRPGQPVRVGRVAEPSAG</sequence>
<evidence type="ECO:0000313" key="6">
    <source>
        <dbReference type="EMBL" id="TWT97764.1"/>
    </source>
</evidence>
<evidence type="ECO:0000259" key="5">
    <source>
        <dbReference type="Pfam" id="PF25954"/>
    </source>
</evidence>
<keyword evidence="2" id="KW-0175">Coiled coil</keyword>
<evidence type="ECO:0000313" key="7">
    <source>
        <dbReference type="Proteomes" id="UP000317421"/>
    </source>
</evidence>
<dbReference type="InterPro" id="IPR058792">
    <property type="entry name" value="Beta-barrel_RND_2"/>
</dbReference>
<evidence type="ECO:0000259" key="4">
    <source>
        <dbReference type="Pfam" id="PF25881"/>
    </source>
</evidence>
<dbReference type="Pfam" id="PF25881">
    <property type="entry name" value="HH_YBHG"/>
    <property type="match status" value="1"/>
</dbReference>
<dbReference type="InterPro" id="IPR059052">
    <property type="entry name" value="HH_YbhG-like"/>
</dbReference>
<evidence type="ECO:0000256" key="3">
    <source>
        <dbReference type="SAM" id="SignalP"/>
    </source>
</evidence>